<proteinExistence type="predicted"/>
<dbReference type="InterPro" id="IPR015943">
    <property type="entry name" value="WD40/YVTN_repeat-like_dom_sf"/>
</dbReference>
<evidence type="ECO:0000256" key="6">
    <source>
        <dbReference type="ARBA" id="ARBA00023069"/>
    </source>
</evidence>
<evidence type="ECO:0000256" key="2">
    <source>
        <dbReference type="ARBA" id="ARBA00022490"/>
    </source>
</evidence>
<keyword evidence="13" id="KW-1185">Reference proteome</keyword>
<dbReference type="PROSITE" id="PS50082">
    <property type="entry name" value="WD_REPEATS_2"/>
    <property type="match status" value="1"/>
</dbReference>
<evidence type="ECO:0000256" key="7">
    <source>
        <dbReference type="ARBA" id="ARBA00023212"/>
    </source>
</evidence>
<dbReference type="GO" id="GO:0045503">
    <property type="term" value="F:dynein light chain binding"/>
    <property type="evidence" value="ECO:0007669"/>
    <property type="project" value="TreeGrafter"/>
</dbReference>
<evidence type="ECO:0000256" key="8">
    <source>
        <dbReference type="ARBA" id="ARBA00023273"/>
    </source>
</evidence>
<comment type="subcellular location">
    <subcellularLocation>
        <location evidence="1">Cytoplasm</location>
        <location evidence="1">Cytoskeleton</location>
        <location evidence="1">Flagellum axoneme</location>
    </subcellularLocation>
    <subcellularLocation>
        <location evidence="9">Dynein axonemal particle</location>
    </subcellularLocation>
</comment>
<dbReference type="PANTHER" id="PTHR12442:SF12">
    <property type="entry name" value="DYNEIN AXONEMAL INTERMEDIATE CHAIN 4"/>
    <property type="match status" value="1"/>
</dbReference>
<evidence type="ECO:0000256" key="1">
    <source>
        <dbReference type="ARBA" id="ARBA00004611"/>
    </source>
</evidence>
<dbReference type="GO" id="GO:0120293">
    <property type="term" value="C:dynein axonemal particle"/>
    <property type="evidence" value="ECO:0007669"/>
    <property type="project" value="UniProtKB-SubCell"/>
</dbReference>
<dbReference type="RefSeq" id="XP_024869658.1">
    <property type="nucleotide sequence ID" value="XM_025013890.1"/>
</dbReference>
<protein>
    <recommendedName>
        <fullName evidence="10">Dynein axonemal intermediate chain 4</fullName>
    </recommendedName>
    <alternativeName>
        <fullName evidence="11">WD repeat-containing protein 78</fullName>
    </alternativeName>
</protein>
<accession>A0A6J1PK10</accession>
<keyword evidence="6" id="KW-0969">Cilium</keyword>
<dbReference type="SMART" id="SM00320">
    <property type="entry name" value="WD40"/>
    <property type="match status" value="4"/>
</dbReference>
<sequence>MLDPRSDPHPRAFCMCDRGISIKMKTGDFESPQRTSSRIPSVTSSRIKLSTLGRVRKTGCERNVASALLAQRQALRVIHENVDVTPKPLVHAAFSTIDENQTTALETIGLFQTGSATQLTASPSRISGLRTSSSVLFKSLISMPSDDLQMESLLSTQICESLPTEDDEDAAPSPFFLPSDDSAIFATHPETVTITLRETRTFFLFEMPQMTEDLWTPEGQAVERENENYEYVTVGPGSNRKLLNVETQTVRVLTKSRGTYCGLRPRRNQGTFVNNWVIYDTYAAPELMIEKNGRVIVHTKESIQRMREAQELRYKLPEPETTPEQSSEEQLSRICRETGFLDAARVMERIIANNVFVEAQKRFTGLTKRDPCALDLEFDYRLDLLWTFACEMVRDRPVAAFRWSPANASVLAVAYGAKTGSDRTDGVLLIWCAKNPSQPGREYTFDSPLSDIDWSKERPNLLAIGFYDGSVKVVDVSAKKMNIIRQSYRETSAACSPHWQVQWWSGDEQFDYQEQIYTSDQDGRIYCYRLGEDFFATEIMRLYRIEGKLGGISRTDHCMAYDVPINRQPGAIILRRHPVVSNVYFVGSDEGCVYRCSTNYLRQHVDSFVAHDGPIYSFEFSPFCQKLFLTCGADWCIRIWAEGLTEPLITLSTVMACVRNACWSPTCSTIIASVVNDQICVWDIHRKTHSPTSVTISTNGARLVAADFTANGNQLVVADVEGVVYVYNLEGMPFPPYDQTKVLFESIRKALATKPELLRKLKKLGPPF</sequence>
<dbReference type="GO" id="GO:0005858">
    <property type="term" value="C:axonemal dynein complex"/>
    <property type="evidence" value="ECO:0007669"/>
    <property type="project" value="TreeGrafter"/>
</dbReference>
<dbReference type="InterPro" id="IPR036322">
    <property type="entry name" value="WD40_repeat_dom_sf"/>
</dbReference>
<organism evidence="13 14">
    <name type="scientific">Temnothorax curvispinosus</name>
    <dbReference type="NCBI Taxonomy" id="300111"/>
    <lineage>
        <taxon>Eukaryota</taxon>
        <taxon>Metazoa</taxon>
        <taxon>Ecdysozoa</taxon>
        <taxon>Arthropoda</taxon>
        <taxon>Hexapoda</taxon>
        <taxon>Insecta</taxon>
        <taxon>Pterygota</taxon>
        <taxon>Neoptera</taxon>
        <taxon>Endopterygota</taxon>
        <taxon>Hymenoptera</taxon>
        <taxon>Apocrita</taxon>
        <taxon>Aculeata</taxon>
        <taxon>Formicoidea</taxon>
        <taxon>Formicidae</taxon>
        <taxon>Myrmicinae</taxon>
        <taxon>Temnothorax</taxon>
    </lineage>
</organism>
<keyword evidence="3 12" id="KW-0853">WD repeat</keyword>
<evidence type="ECO:0000256" key="3">
    <source>
        <dbReference type="ARBA" id="ARBA00022574"/>
    </source>
</evidence>
<dbReference type="Gene3D" id="2.130.10.10">
    <property type="entry name" value="YVTN repeat-like/Quinoprotein amine dehydrogenase"/>
    <property type="match status" value="2"/>
</dbReference>
<evidence type="ECO:0000256" key="12">
    <source>
        <dbReference type="PROSITE-ProRule" id="PRU00221"/>
    </source>
</evidence>
<evidence type="ECO:0000256" key="4">
    <source>
        <dbReference type="ARBA" id="ARBA00022737"/>
    </source>
</evidence>
<evidence type="ECO:0000256" key="9">
    <source>
        <dbReference type="ARBA" id="ARBA00024190"/>
    </source>
</evidence>
<gene>
    <name evidence="14" type="primary">LOC112453264</name>
</gene>
<name>A0A6J1PK10_9HYME</name>
<dbReference type="PANTHER" id="PTHR12442">
    <property type="entry name" value="DYNEIN INTERMEDIATE CHAIN"/>
    <property type="match status" value="1"/>
</dbReference>
<dbReference type="InterPro" id="IPR001680">
    <property type="entry name" value="WD40_rpt"/>
</dbReference>
<keyword evidence="4" id="KW-0677">Repeat</keyword>
<evidence type="ECO:0000313" key="14">
    <source>
        <dbReference type="RefSeq" id="XP_024869658.1"/>
    </source>
</evidence>
<reference evidence="14" key="1">
    <citation type="submission" date="2025-08" db="UniProtKB">
        <authorList>
            <consortium name="RefSeq"/>
        </authorList>
    </citation>
    <scope>IDENTIFICATION</scope>
    <source>
        <tissue evidence="14">Whole body</tissue>
    </source>
</reference>
<dbReference type="Pfam" id="PF00400">
    <property type="entry name" value="WD40"/>
    <property type="match status" value="1"/>
</dbReference>
<keyword evidence="5" id="KW-0282">Flagellum</keyword>
<dbReference type="InterPro" id="IPR050687">
    <property type="entry name" value="Dynein_IC"/>
</dbReference>
<dbReference type="AlphaFoldDB" id="A0A6J1PK10"/>
<evidence type="ECO:0000256" key="10">
    <source>
        <dbReference type="ARBA" id="ARBA00040002"/>
    </source>
</evidence>
<dbReference type="GO" id="GO:0045504">
    <property type="term" value="F:dynein heavy chain binding"/>
    <property type="evidence" value="ECO:0007669"/>
    <property type="project" value="TreeGrafter"/>
</dbReference>
<keyword evidence="2" id="KW-0963">Cytoplasm</keyword>
<evidence type="ECO:0000256" key="11">
    <source>
        <dbReference type="ARBA" id="ARBA00041557"/>
    </source>
</evidence>
<dbReference type="GO" id="GO:0003341">
    <property type="term" value="P:cilium movement"/>
    <property type="evidence" value="ECO:0007669"/>
    <property type="project" value="TreeGrafter"/>
</dbReference>
<evidence type="ECO:0000256" key="5">
    <source>
        <dbReference type="ARBA" id="ARBA00022846"/>
    </source>
</evidence>
<dbReference type="Proteomes" id="UP000504618">
    <property type="component" value="Unplaced"/>
</dbReference>
<dbReference type="OrthoDB" id="10259804at2759"/>
<keyword evidence="7" id="KW-0206">Cytoskeleton</keyword>
<keyword evidence="8" id="KW-0966">Cell projection</keyword>
<dbReference type="GeneID" id="112453264"/>
<evidence type="ECO:0000313" key="13">
    <source>
        <dbReference type="Proteomes" id="UP000504618"/>
    </source>
</evidence>
<dbReference type="SUPFAM" id="SSF50978">
    <property type="entry name" value="WD40 repeat-like"/>
    <property type="match status" value="1"/>
</dbReference>
<feature type="repeat" description="WD" evidence="12">
    <location>
        <begin position="608"/>
        <end position="640"/>
    </location>
</feature>